<proteinExistence type="predicted"/>
<keyword evidence="3" id="KW-1185">Reference proteome</keyword>
<gene>
    <name evidence="2" type="ORF">C8F04DRAFT_1191392</name>
</gene>
<feature type="compositionally biased region" description="Pro residues" evidence="1">
    <location>
        <begin position="19"/>
        <end position="41"/>
    </location>
</feature>
<feature type="region of interest" description="Disordered" evidence="1">
    <location>
        <begin position="1"/>
        <end position="41"/>
    </location>
</feature>
<sequence length="249" mass="27410">MSSSRFSVDSSSIYTPFTAPRPAPRPQGPRHPGTYPSPPPETLFLPTIPPADCPLHLSEDDHGNILLPRVSHRSVGADHDHAIQLCRTQLEGNPKCSNCMEMEIDCQFWEAGIPCPSCAILGIPDCSNASPQRFIDTLVYCRDQHFYKERQILSALVRDDMMTPAKFEREYAETAKSYYAVIQGALSRFAINSAATAGLAQQGYQDLAASSNDASLLSRFLTLGTEAHIHPSILRAVSARLQSLFNSFL</sequence>
<organism evidence="2 3">
    <name type="scientific">Mycena alexandri</name>
    <dbReference type="NCBI Taxonomy" id="1745969"/>
    <lineage>
        <taxon>Eukaryota</taxon>
        <taxon>Fungi</taxon>
        <taxon>Dikarya</taxon>
        <taxon>Basidiomycota</taxon>
        <taxon>Agaricomycotina</taxon>
        <taxon>Agaricomycetes</taxon>
        <taxon>Agaricomycetidae</taxon>
        <taxon>Agaricales</taxon>
        <taxon>Marasmiineae</taxon>
        <taxon>Mycenaceae</taxon>
        <taxon>Mycena</taxon>
    </lineage>
</organism>
<evidence type="ECO:0000256" key="1">
    <source>
        <dbReference type="SAM" id="MobiDB-lite"/>
    </source>
</evidence>
<evidence type="ECO:0000313" key="3">
    <source>
        <dbReference type="Proteomes" id="UP001218188"/>
    </source>
</evidence>
<name>A0AAD6SDA1_9AGAR</name>
<feature type="compositionally biased region" description="Low complexity" evidence="1">
    <location>
        <begin position="1"/>
        <end position="18"/>
    </location>
</feature>
<dbReference type="Proteomes" id="UP001218188">
    <property type="component" value="Unassembled WGS sequence"/>
</dbReference>
<dbReference type="AlphaFoldDB" id="A0AAD6SDA1"/>
<evidence type="ECO:0000313" key="2">
    <source>
        <dbReference type="EMBL" id="KAJ7025499.1"/>
    </source>
</evidence>
<comment type="caution">
    <text evidence="2">The sequence shown here is derived from an EMBL/GenBank/DDBJ whole genome shotgun (WGS) entry which is preliminary data.</text>
</comment>
<reference evidence="2" key="1">
    <citation type="submission" date="2023-03" db="EMBL/GenBank/DDBJ databases">
        <title>Massive genome expansion in bonnet fungi (Mycena s.s.) driven by repeated elements and novel gene families across ecological guilds.</title>
        <authorList>
            <consortium name="Lawrence Berkeley National Laboratory"/>
            <person name="Harder C.B."/>
            <person name="Miyauchi S."/>
            <person name="Viragh M."/>
            <person name="Kuo A."/>
            <person name="Thoen E."/>
            <person name="Andreopoulos B."/>
            <person name="Lu D."/>
            <person name="Skrede I."/>
            <person name="Drula E."/>
            <person name="Henrissat B."/>
            <person name="Morin E."/>
            <person name="Kohler A."/>
            <person name="Barry K."/>
            <person name="LaButti K."/>
            <person name="Morin E."/>
            <person name="Salamov A."/>
            <person name="Lipzen A."/>
            <person name="Mereny Z."/>
            <person name="Hegedus B."/>
            <person name="Baldrian P."/>
            <person name="Stursova M."/>
            <person name="Weitz H."/>
            <person name="Taylor A."/>
            <person name="Grigoriev I.V."/>
            <person name="Nagy L.G."/>
            <person name="Martin F."/>
            <person name="Kauserud H."/>
        </authorList>
    </citation>
    <scope>NUCLEOTIDE SEQUENCE</scope>
    <source>
        <strain evidence="2">CBHHK200</strain>
    </source>
</reference>
<dbReference type="EMBL" id="JARJCM010000152">
    <property type="protein sequence ID" value="KAJ7025499.1"/>
    <property type="molecule type" value="Genomic_DNA"/>
</dbReference>
<accession>A0AAD6SDA1</accession>
<protein>
    <submittedName>
        <fullName evidence="2">Uncharacterized protein</fullName>
    </submittedName>
</protein>